<sequence length="117" mass="13072">MTAVTRPCTASAGSNPEASWANFFTERIPTRTTTTRRRSSASRSGPASRRPRCAISKDHEPHSTTHKHKTTTHRETTKTHVHLSTSHETHRPTTHTHASTTLEVACTTHCHHQVHKP</sequence>
<dbReference type="EnsemblMetazoa" id="ISCW003102-RA">
    <property type="protein sequence ID" value="ISCW003102-PA"/>
    <property type="gene ID" value="ISCW003102"/>
</dbReference>
<feature type="region of interest" description="Disordered" evidence="1">
    <location>
        <begin position="1"/>
        <end position="98"/>
    </location>
</feature>
<evidence type="ECO:0000256" key="1">
    <source>
        <dbReference type="SAM" id="MobiDB-lite"/>
    </source>
</evidence>
<proteinExistence type="predicted"/>
<dbReference type="VEuPathDB" id="VectorBase:ISCI003102"/>
<dbReference type="PaxDb" id="6945-B7PA60"/>
<gene>
    <name evidence="2" type="ORF">IscW_ISCW003102</name>
</gene>
<dbReference type="HOGENOM" id="CLU_2090764_0_0_1"/>
<dbReference type="AlphaFoldDB" id="B7PA60"/>
<accession>B7PA60</accession>
<organism>
    <name type="scientific">Ixodes scapularis</name>
    <name type="common">Black-legged tick</name>
    <name type="synonym">Deer tick</name>
    <dbReference type="NCBI Taxonomy" id="6945"/>
    <lineage>
        <taxon>Eukaryota</taxon>
        <taxon>Metazoa</taxon>
        <taxon>Ecdysozoa</taxon>
        <taxon>Arthropoda</taxon>
        <taxon>Chelicerata</taxon>
        <taxon>Arachnida</taxon>
        <taxon>Acari</taxon>
        <taxon>Parasitiformes</taxon>
        <taxon>Ixodida</taxon>
        <taxon>Ixodoidea</taxon>
        <taxon>Ixodidae</taxon>
        <taxon>Ixodinae</taxon>
        <taxon>Ixodes</taxon>
    </lineage>
</organism>
<reference evidence="3" key="2">
    <citation type="submission" date="2020-05" db="UniProtKB">
        <authorList>
            <consortium name="EnsemblMetazoa"/>
        </authorList>
    </citation>
    <scope>IDENTIFICATION</scope>
    <source>
        <strain evidence="3">wikel</strain>
    </source>
</reference>
<feature type="non-terminal residue" evidence="2">
    <location>
        <position position="117"/>
    </location>
</feature>
<protein>
    <submittedName>
        <fullName evidence="2 3">Uncharacterized protein</fullName>
    </submittedName>
</protein>
<dbReference type="Proteomes" id="UP000001555">
    <property type="component" value="Unassembled WGS sequence"/>
</dbReference>
<dbReference type="EMBL" id="DS669273">
    <property type="protein sequence ID" value="EEC03482.1"/>
    <property type="molecule type" value="Genomic_DNA"/>
</dbReference>
<keyword evidence="4" id="KW-1185">Reference proteome</keyword>
<evidence type="ECO:0000313" key="4">
    <source>
        <dbReference type="Proteomes" id="UP000001555"/>
    </source>
</evidence>
<dbReference type="InParanoid" id="B7PA60"/>
<dbReference type="EMBL" id="ABJB010565793">
    <property type="status" value="NOT_ANNOTATED_CDS"/>
    <property type="molecule type" value="Genomic_DNA"/>
</dbReference>
<evidence type="ECO:0000313" key="3">
    <source>
        <dbReference type="EnsemblMetazoa" id="ISCW003102-PA"/>
    </source>
</evidence>
<dbReference type="VEuPathDB" id="VectorBase:ISCW003102"/>
<evidence type="ECO:0000313" key="2">
    <source>
        <dbReference type="EMBL" id="EEC03482.1"/>
    </source>
</evidence>
<name>B7PA60_IXOSC</name>
<reference evidence="2 4" key="1">
    <citation type="submission" date="2008-03" db="EMBL/GenBank/DDBJ databases">
        <title>Annotation of Ixodes scapularis.</title>
        <authorList>
            <consortium name="Ixodes scapularis Genome Project Consortium"/>
            <person name="Caler E."/>
            <person name="Hannick L.I."/>
            <person name="Bidwell S."/>
            <person name="Joardar V."/>
            <person name="Thiagarajan M."/>
            <person name="Amedeo P."/>
            <person name="Galinsky K.J."/>
            <person name="Schobel S."/>
            <person name="Inman J."/>
            <person name="Hostetler J."/>
            <person name="Miller J."/>
            <person name="Hammond M."/>
            <person name="Megy K."/>
            <person name="Lawson D."/>
            <person name="Kodira C."/>
            <person name="Sutton G."/>
            <person name="Meyer J."/>
            <person name="Hill C.A."/>
            <person name="Birren B."/>
            <person name="Nene V."/>
            <person name="Collins F."/>
            <person name="Alarcon-Chaidez F."/>
            <person name="Wikel S."/>
            <person name="Strausberg R."/>
        </authorList>
    </citation>
    <scope>NUCLEOTIDE SEQUENCE [LARGE SCALE GENOMIC DNA]</scope>
    <source>
        <strain evidence="4">Wikel</strain>
        <strain evidence="2">Wikel colony</strain>
    </source>
</reference>